<dbReference type="InterPro" id="IPR041698">
    <property type="entry name" value="Methyltransf_25"/>
</dbReference>
<evidence type="ECO:0000256" key="2">
    <source>
        <dbReference type="ARBA" id="ARBA00022679"/>
    </source>
</evidence>
<keyword evidence="1 4" id="KW-0489">Methyltransferase</keyword>
<dbReference type="PANTHER" id="PTHR43861">
    <property type="entry name" value="TRANS-ACONITATE 2-METHYLTRANSFERASE-RELATED"/>
    <property type="match status" value="1"/>
</dbReference>
<dbReference type="SUPFAM" id="SSF53335">
    <property type="entry name" value="S-adenosyl-L-methionine-dependent methyltransferases"/>
    <property type="match status" value="1"/>
</dbReference>
<dbReference type="Proteomes" id="UP001597541">
    <property type="component" value="Unassembled WGS sequence"/>
</dbReference>
<dbReference type="RefSeq" id="WP_377605012.1">
    <property type="nucleotide sequence ID" value="NZ_JBHUME010000011.1"/>
</dbReference>
<dbReference type="GO" id="GO:0102208">
    <property type="term" value="F:2-polyprenyl-6-hydroxyphenol methylase activity"/>
    <property type="evidence" value="ECO:0007669"/>
    <property type="project" value="UniProtKB-EC"/>
</dbReference>
<protein>
    <submittedName>
        <fullName evidence="4">Class I SAM-dependent methyltransferase</fullName>
        <ecNumber evidence="4">2.1.1.222</ecNumber>
        <ecNumber evidence="4">2.1.1.64</ecNumber>
    </submittedName>
</protein>
<dbReference type="PANTHER" id="PTHR43861:SF1">
    <property type="entry name" value="TRANS-ACONITATE 2-METHYLTRANSFERASE"/>
    <property type="match status" value="1"/>
</dbReference>
<dbReference type="EC" id="2.1.1.222" evidence="4"/>
<dbReference type="GO" id="GO:0032259">
    <property type="term" value="P:methylation"/>
    <property type="evidence" value="ECO:0007669"/>
    <property type="project" value="UniProtKB-KW"/>
</dbReference>
<gene>
    <name evidence="4" type="ORF">ACFSUF_17975</name>
</gene>
<evidence type="ECO:0000313" key="5">
    <source>
        <dbReference type="Proteomes" id="UP001597541"/>
    </source>
</evidence>
<sequence>MNTRIERIRREEREYHEQCFENYKLYQKGSWLHKPVAAVMNHAELLDAARPLTVLDLGCGVGRNSIPLAEIVQPAGGKVICVDLLDTALDKLEEYGEKYEVDDALVTVKQDISDFTITPGTYDYIIACSSLEHVRSEAALHKVLQAMVEGTRPDGINCVVMHTNIEEYDIPSGERRETFFEVIKTRDYVLNLLSRMYDGWERLHLHEEPLELEITRGDDPVLLKADSVTIAVRKHRLA</sequence>
<name>A0ABW5PIX2_9BACL</name>
<dbReference type="EMBL" id="JBHUME010000011">
    <property type="protein sequence ID" value="MFD2614302.1"/>
    <property type="molecule type" value="Genomic_DNA"/>
</dbReference>
<evidence type="ECO:0000256" key="1">
    <source>
        <dbReference type="ARBA" id="ARBA00022603"/>
    </source>
</evidence>
<dbReference type="CDD" id="cd02440">
    <property type="entry name" value="AdoMet_MTases"/>
    <property type="match status" value="1"/>
</dbReference>
<evidence type="ECO:0000313" key="4">
    <source>
        <dbReference type="EMBL" id="MFD2614302.1"/>
    </source>
</evidence>
<comment type="caution">
    <text evidence="4">The sequence shown here is derived from an EMBL/GenBank/DDBJ whole genome shotgun (WGS) entry which is preliminary data.</text>
</comment>
<organism evidence="4 5">
    <name type="scientific">Paenibacillus gansuensis</name>
    <dbReference type="NCBI Taxonomy" id="306542"/>
    <lineage>
        <taxon>Bacteria</taxon>
        <taxon>Bacillati</taxon>
        <taxon>Bacillota</taxon>
        <taxon>Bacilli</taxon>
        <taxon>Bacillales</taxon>
        <taxon>Paenibacillaceae</taxon>
        <taxon>Paenibacillus</taxon>
    </lineage>
</organism>
<feature type="domain" description="Methyltransferase" evidence="3">
    <location>
        <begin position="54"/>
        <end position="155"/>
    </location>
</feature>
<keyword evidence="5" id="KW-1185">Reference proteome</keyword>
<dbReference type="Pfam" id="PF13649">
    <property type="entry name" value="Methyltransf_25"/>
    <property type="match status" value="1"/>
</dbReference>
<dbReference type="GO" id="GO:0061542">
    <property type="term" value="F:3-demethylubiquinol 3-O-methyltransferase activity"/>
    <property type="evidence" value="ECO:0007669"/>
    <property type="project" value="UniProtKB-EC"/>
</dbReference>
<dbReference type="InterPro" id="IPR029063">
    <property type="entry name" value="SAM-dependent_MTases_sf"/>
</dbReference>
<keyword evidence="2 4" id="KW-0808">Transferase</keyword>
<accession>A0ABW5PIX2</accession>
<evidence type="ECO:0000259" key="3">
    <source>
        <dbReference type="Pfam" id="PF13649"/>
    </source>
</evidence>
<proteinExistence type="predicted"/>
<reference evidence="5" key="1">
    <citation type="journal article" date="2019" name="Int. J. Syst. Evol. Microbiol.">
        <title>The Global Catalogue of Microorganisms (GCM) 10K type strain sequencing project: providing services to taxonomists for standard genome sequencing and annotation.</title>
        <authorList>
            <consortium name="The Broad Institute Genomics Platform"/>
            <consortium name="The Broad Institute Genome Sequencing Center for Infectious Disease"/>
            <person name="Wu L."/>
            <person name="Ma J."/>
        </authorList>
    </citation>
    <scope>NUCLEOTIDE SEQUENCE [LARGE SCALE GENOMIC DNA]</scope>
    <source>
        <strain evidence="5">KCTC 3950</strain>
    </source>
</reference>
<dbReference type="Gene3D" id="3.40.50.150">
    <property type="entry name" value="Vaccinia Virus protein VP39"/>
    <property type="match status" value="1"/>
</dbReference>
<dbReference type="EC" id="2.1.1.64" evidence="4"/>